<feature type="compositionally biased region" description="Low complexity" evidence="1">
    <location>
        <begin position="285"/>
        <end position="298"/>
    </location>
</feature>
<evidence type="ECO:0000313" key="2">
    <source>
        <dbReference type="Proteomes" id="UP000694856"/>
    </source>
</evidence>
<dbReference type="Proteomes" id="UP000694856">
    <property type="component" value="Chromosome 22"/>
</dbReference>
<sequence>MGGYLSWPRPRPLYPVLRGGDLPERPQRLGSAHPGRRAPLACRVHSGAPALDLSRRLSYQDPVASPHRRRRRRRFVVVHRPQYPIQQAWFLLLGAFSSVPRSGRQKPGLYTCISSMFRTSVLLKMASAKGKLKIRVALKQTVICMWSSLSLHLPNLCVKETPVMGLEESGPLRAKTEEELPALAEGRKGQAKRKEGHPVPESQDEQRRGSDGSAHAQSAFQRLVVNGVLASFVPRPGPLKRHFCSKSPGDVPVRKSQTHFLSSCSKRNAITSSYSSTRGFPPLQRGGPRAAGLLGPAASHLHAPAETAGKDHHQPSPSSSVDPQRKIEPEKAADAPSGKTQSLNRSQPSDGGSRPRKRKIPLLLPSRRNDPLILPPAPQPGYRVTAEDLDREKRAAIQWINKVLEGVSHSHVDSCRPQYVSSVSYRPSVYLQI</sequence>
<dbReference type="AlphaFoldDB" id="A0A8B8RS20"/>
<feature type="region of interest" description="Disordered" evidence="1">
    <location>
        <begin position="185"/>
        <end position="216"/>
    </location>
</feature>
<proteinExistence type="predicted"/>
<dbReference type="InterPro" id="IPR043220">
    <property type="entry name" value="POM121-like_prot_1"/>
</dbReference>
<name>A0A8B8RS20_CAMFR</name>
<dbReference type="PANTHER" id="PTHR15566">
    <property type="entry name" value="POM121-LIKE"/>
    <property type="match status" value="1"/>
</dbReference>
<keyword evidence="2" id="KW-1185">Reference proteome</keyword>
<feature type="compositionally biased region" description="Polar residues" evidence="1">
    <location>
        <begin position="338"/>
        <end position="350"/>
    </location>
</feature>
<dbReference type="GeneID" id="102504451"/>
<gene>
    <name evidence="3" type="primary">LOC102504451</name>
</gene>
<organism evidence="2 3">
    <name type="scientific">Camelus ferus</name>
    <name type="common">Wild bactrian camel</name>
    <name type="synonym">Camelus bactrianus ferus</name>
    <dbReference type="NCBI Taxonomy" id="419612"/>
    <lineage>
        <taxon>Eukaryota</taxon>
        <taxon>Metazoa</taxon>
        <taxon>Chordata</taxon>
        <taxon>Craniata</taxon>
        <taxon>Vertebrata</taxon>
        <taxon>Euteleostomi</taxon>
        <taxon>Mammalia</taxon>
        <taxon>Eutheria</taxon>
        <taxon>Laurasiatheria</taxon>
        <taxon>Artiodactyla</taxon>
        <taxon>Tylopoda</taxon>
        <taxon>Camelidae</taxon>
        <taxon>Camelus</taxon>
    </lineage>
</organism>
<feature type="compositionally biased region" description="Basic and acidic residues" evidence="1">
    <location>
        <begin position="185"/>
        <end position="210"/>
    </location>
</feature>
<accession>A0A8B8RS20</accession>
<evidence type="ECO:0000256" key="1">
    <source>
        <dbReference type="SAM" id="MobiDB-lite"/>
    </source>
</evidence>
<feature type="compositionally biased region" description="Basic and acidic residues" evidence="1">
    <location>
        <begin position="323"/>
        <end position="333"/>
    </location>
</feature>
<dbReference type="Pfam" id="PF15229">
    <property type="entry name" value="POM121"/>
    <property type="match status" value="1"/>
</dbReference>
<dbReference type="KEGG" id="cfr:102504451"/>
<reference evidence="3" key="1">
    <citation type="submission" date="2025-08" db="UniProtKB">
        <authorList>
            <consortium name="RefSeq"/>
        </authorList>
    </citation>
    <scope>IDENTIFICATION</scope>
    <source>
        <tissue evidence="3">Ear skin</tissue>
    </source>
</reference>
<dbReference type="RefSeq" id="XP_032320746.1">
    <property type="nucleotide sequence ID" value="XM_032464855.1"/>
</dbReference>
<evidence type="ECO:0000313" key="3">
    <source>
        <dbReference type="RefSeq" id="XP_032320746.1"/>
    </source>
</evidence>
<dbReference type="PANTHER" id="PTHR15566:SF9">
    <property type="entry name" value="LOC100125913 PROTEIN"/>
    <property type="match status" value="1"/>
</dbReference>
<protein>
    <submittedName>
        <fullName evidence="3">Nuclear envelope pore membrane protein POM 121-like isoform X1</fullName>
    </submittedName>
</protein>
<feature type="region of interest" description="Disordered" evidence="1">
    <location>
        <begin position="16"/>
        <end position="36"/>
    </location>
</feature>
<feature type="region of interest" description="Disordered" evidence="1">
    <location>
        <begin position="272"/>
        <end position="381"/>
    </location>
</feature>